<organism evidence="2 3">
    <name type="scientific">Trichoderma gamsii</name>
    <dbReference type="NCBI Taxonomy" id="398673"/>
    <lineage>
        <taxon>Eukaryota</taxon>
        <taxon>Fungi</taxon>
        <taxon>Dikarya</taxon>
        <taxon>Ascomycota</taxon>
        <taxon>Pezizomycotina</taxon>
        <taxon>Sordariomycetes</taxon>
        <taxon>Hypocreomycetidae</taxon>
        <taxon>Hypocreales</taxon>
        <taxon>Hypocreaceae</taxon>
        <taxon>Trichoderma</taxon>
    </lineage>
</organism>
<reference evidence="2 3" key="1">
    <citation type="journal article" date="2016" name="Genome Announc.">
        <title>Draft Whole-Genome Sequence of Trichoderma gamsii T6085, a Promising Biocontrol Agent of Fusarium Head Blight on Wheat.</title>
        <authorList>
            <person name="Baroncelli R."/>
            <person name="Zapparata A."/>
            <person name="Piaggeschi G."/>
            <person name="Sarrocco S."/>
            <person name="Vannacci G."/>
        </authorList>
    </citation>
    <scope>NUCLEOTIDE SEQUENCE [LARGE SCALE GENOMIC DNA]</scope>
    <source>
        <strain evidence="2 3">T6085</strain>
    </source>
</reference>
<dbReference type="GeneID" id="29989823"/>
<keyword evidence="3" id="KW-1185">Reference proteome</keyword>
<proteinExistence type="predicted"/>
<dbReference type="SUPFAM" id="SSF55455">
    <property type="entry name" value="SRF-like"/>
    <property type="match status" value="1"/>
</dbReference>
<dbReference type="GO" id="GO:0046983">
    <property type="term" value="F:protein dimerization activity"/>
    <property type="evidence" value="ECO:0007669"/>
    <property type="project" value="InterPro"/>
</dbReference>
<dbReference type="RefSeq" id="XP_018657062.2">
    <property type="nucleotide sequence ID" value="XM_018809740.2"/>
</dbReference>
<dbReference type="Proteomes" id="UP000054821">
    <property type="component" value="Unassembled WGS sequence"/>
</dbReference>
<dbReference type="STRING" id="398673.A0A2P4Z7J4"/>
<dbReference type="GO" id="GO:0045944">
    <property type="term" value="P:positive regulation of transcription by RNA polymerase II"/>
    <property type="evidence" value="ECO:0007669"/>
    <property type="project" value="UniProtKB-ARBA"/>
</dbReference>
<accession>A0A2P4Z7J4</accession>
<gene>
    <name evidence="2" type="ORF">TGAM01_v210863</name>
</gene>
<evidence type="ECO:0000313" key="3">
    <source>
        <dbReference type="Proteomes" id="UP000054821"/>
    </source>
</evidence>
<dbReference type="GO" id="GO:0003677">
    <property type="term" value="F:DNA binding"/>
    <property type="evidence" value="ECO:0007669"/>
    <property type="project" value="InterPro"/>
</dbReference>
<comment type="caution">
    <text evidence="2">The sequence shown here is derived from an EMBL/GenBank/DDBJ whole genome shotgun (WGS) entry which is preliminary data.</text>
</comment>
<evidence type="ECO:0000256" key="1">
    <source>
        <dbReference type="SAM" id="MobiDB-lite"/>
    </source>
</evidence>
<dbReference type="AlphaFoldDB" id="A0A2P4Z7J4"/>
<dbReference type="EMBL" id="JPDN02000075">
    <property type="protein sequence ID" value="PON20267.1"/>
    <property type="molecule type" value="Genomic_DNA"/>
</dbReference>
<evidence type="ECO:0000313" key="2">
    <source>
        <dbReference type="EMBL" id="PON20267.1"/>
    </source>
</evidence>
<feature type="region of interest" description="Disordered" evidence="1">
    <location>
        <begin position="167"/>
        <end position="189"/>
    </location>
</feature>
<sequence>MNPRRRRSRLNRNPARGMKNRQIGLGKKAHEYSVAYGSDVVIIIQGQNGHYSGYQSQPGLLRRLRSVSVSDDQLLGPDYFSKETHRKTSWSEGSTTFSTLERLDSSSSSKLSTVSETMDVASEWGESPSDDVLSTCSPLGDTLFQDIDFTLCNEDVENNMVTPKFETMSTSTSSKKKEGQTPNFHLAQPKPISLSTRNTILSLIDSFFD</sequence>
<name>A0A2P4Z7J4_9HYPO</name>
<protein>
    <submittedName>
        <fullName evidence="2">Uncharacterized protein</fullName>
    </submittedName>
</protein>
<dbReference type="InterPro" id="IPR036879">
    <property type="entry name" value="TF_MADSbox_sf"/>
</dbReference>